<keyword evidence="2" id="KW-1185">Reference proteome</keyword>
<dbReference type="InParanoid" id="D2V566"/>
<proteinExistence type="predicted"/>
<dbReference type="KEGG" id="ngr:NAEGRDRAFT_64030"/>
<dbReference type="Pfam" id="PF13233">
    <property type="entry name" value="Complex1_LYR_2"/>
    <property type="match status" value="1"/>
</dbReference>
<evidence type="ECO:0000313" key="1">
    <source>
        <dbReference type="EMBL" id="EFC48223.1"/>
    </source>
</evidence>
<gene>
    <name evidence="1" type="ORF">NAEGRDRAFT_64030</name>
</gene>
<reference evidence="1 2" key="1">
    <citation type="journal article" date="2010" name="Cell">
        <title>The genome of Naegleria gruberi illuminates early eukaryotic versatility.</title>
        <authorList>
            <person name="Fritz-Laylin L.K."/>
            <person name="Prochnik S.E."/>
            <person name="Ginger M.L."/>
            <person name="Dacks J.B."/>
            <person name="Carpenter M.L."/>
            <person name="Field M.C."/>
            <person name="Kuo A."/>
            <person name="Paredez A."/>
            <person name="Chapman J."/>
            <person name="Pham J."/>
            <person name="Shu S."/>
            <person name="Neupane R."/>
            <person name="Cipriano M."/>
            <person name="Mancuso J."/>
            <person name="Tu H."/>
            <person name="Salamov A."/>
            <person name="Lindquist E."/>
            <person name="Shapiro H."/>
            <person name="Lucas S."/>
            <person name="Grigoriev I.V."/>
            <person name="Cande W.Z."/>
            <person name="Fulton C."/>
            <person name="Rokhsar D.S."/>
            <person name="Dawson S.C."/>
        </authorList>
    </citation>
    <scope>NUCLEOTIDE SEQUENCE [LARGE SCALE GENOMIC DNA]</scope>
    <source>
        <strain evidence="1 2">NEG-M</strain>
    </source>
</reference>
<organism evidence="2">
    <name type="scientific">Naegleria gruberi</name>
    <name type="common">Amoeba</name>
    <dbReference type="NCBI Taxonomy" id="5762"/>
    <lineage>
        <taxon>Eukaryota</taxon>
        <taxon>Discoba</taxon>
        <taxon>Heterolobosea</taxon>
        <taxon>Tetramitia</taxon>
        <taxon>Eutetramitia</taxon>
        <taxon>Vahlkampfiidae</taxon>
        <taxon>Naegleria</taxon>
    </lineage>
</organism>
<dbReference type="OrthoDB" id="10252193at2759"/>
<dbReference type="VEuPathDB" id="AmoebaDB:NAEGRDRAFT_64030"/>
<dbReference type="RefSeq" id="XP_002680967.1">
    <property type="nucleotide sequence ID" value="XM_002680921.1"/>
</dbReference>
<dbReference type="Proteomes" id="UP000006671">
    <property type="component" value="Unassembled WGS sequence"/>
</dbReference>
<dbReference type="OMA" id="YRNIYRI"/>
<evidence type="ECO:0000313" key="2">
    <source>
        <dbReference type="Proteomes" id="UP000006671"/>
    </source>
</evidence>
<dbReference type="EMBL" id="GG738852">
    <property type="protein sequence ID" value="EFC48223.1"/>
    <property type="molecule type" value="Genomic_DNA"/>
</dbReference>
<dbReference type="AlphaFoldDB" id="D2V566"/>
<name>D2V566_NAEGR</name>
<accession>D2V566</accession>
<dbReference type="GeneID" id="8861457"/>
<protein>
    <submittedName>
        <fullName evidence="1">Predicted protein</fullName>
    </submittedName>
</protein>
<sequence>MSITPTREAVLLSYRNIYRILRTTRELTGSTEALKYVQSQFRANKQNPEMFKKAKLYEGYVTTLKDYSELIQMYKVGKYEPTLNDLLKKSATIAGVSLTPKSQN</sequence>